<feature type="region of interest" description="Disordered" evidence="1">
    <location>
        <begin position="29"/>
        <end position="72"/>
    </location>
</feature>
<accession>A0A8S9A4V7</accession>
<gene>
    <name evidence="2" type="ORF">SMACR_03521</name>
</gene>
<evidence type="ECO:0000313" key="2">
    <source>
        <dbReference type="EMBL" id="KAA8636190.1"/>
    </source>
</evidence>
<dbReference type="EMBL" id="NMPR01000006">
    <property type="protein sequence ID" value="KAA8636190.1"/>
    <property type="molecule type" value="Genomic_DNA"/>
</dbReference>
<organism evidence="2 3">
    <name type="scientific">Sordaria macrospora</name>
    <dbReference type="NCBI Taxonomy" id="5147"/>
    <lineage>
        <taxon>Eukaryota</taxon>
        <taxon>Fungi</taxon>
        <taxon>Dikarya</taxon>
        <taxon>Ascomycota</taxon>
        <taxon>Pezizomycotina</taxon>
        <taxon>Sordariomycetes</taxon>
        <taxon>Sordariomycetidae</taxon>
        <taxon>Sordariales</taxon>
        <taxon>Sordariaceae</taxon>
        <taxon>Sordaria</taxon>
    </lineage>
</organism>
<dbReference type="Proteomes" id="UP000433876">
    <property type="component" value="Unassembled WGS sequence"/>
</dbReference>
<dbReference type="VEuPathDB" id="FungiDB:SMAC_03521"/>
<feature type="compositionally biased region" description="Basic and acidic residues" evidence="1">
    <location>
        <begin position="47"/>
        <end position="58"/>
    </location>
</feature>
<feature type="region of interest" description="Disordered" evidence="1">
    <location>
        <begin position="85"/>
        <end position="114"/>
    </location>
</feature>
<comment type="caution">
    <text evidence="2">The sequence shown here is derived from an EMBL/GenBank/DDBJ whole genome shotgun (WGS) entry which is preliminary data.</text>
</comment>
<feature type="region of interest" description="Disordered" evidence="1">
    <location>
        <begin position="135"/>
        <end position="200"/>
    </location>
</feature>
<evidence type="ECO:0000256" key="1">
    <source>
        <dbReference type="SAM" id="MobiDB-lite"/>
    </source>
</evidence>
<reference evidence="2 3" key="1">
    <citation type="submission" date="2017-07" db="EMBL/GenBank/DDBJ databases">
        <title>Genome sequence of the Sordaria macrospora wild type strain R19027.</title>
        <authorList>
            <person name="Nowrousian M."/>
            <person name="Teichert I."/>
            <person name="Kueck U."/>
        </authorList>
    </citation>
    <scope>NUCLEOTIDE SEQUENCE [LARGE SCALE GENOMIC DNA]</scope>
    <source>
        <strain evidence="2 3">R19027</strain>
        <tissue evidence="2">Mycelium</tissue>
    </source>
</reference>
<name>A0A8S9A4V7_SORMA</name>
<feature type="compositionally biased region" description="Basic and acidic residues" evidence="1">
    <location>
        <begin position="85"/>
        <end position="94"/>
    </location>
</feature>
<evidence type="ECO:0000313" key="3">
    <source>
        <dbReference type="Proteomes" id="UP000433876"/>
    </source>
</evidence>
<dbReference type="OMA" id="IYVHLEM"/>
<protein>
    <submittedName>
        <fullName evidence="2">Uncharacterized protein</fullName>
    </submittedName>
</protein>
<dbReference type="AlphaFoldDB" id="A0A8S9A4V7"/>
<sequence length="404" mass="44449">MDRSGSPTYRERRGPHIYVHLEVGISWTSKKQPKSHEVTYGSRGSKAVREKAVHEKEQCPGPKLPRQMSAPDPTYLAAIHDFEQRQSRTRENRKAARPAPSPAPQFDVSIPDGRLNPYHQMQEYYQVAGYYGSPQHATSSWTQRRRSRSGSKSAGERGQSAPPPTGDNPWDVGLVGDQAAGASNSRPDLSPRPPSDVWKALPAAPNQFRLGEAGMPWSSPMVFDTGAGSNDDVSDLPSAHHRQDSVPTFHPDDEASIYEASPVTGVSVFSPGLSKSHTRGDSEPASVRDLEDLSAAMVTVDNGFENQWWNQGQRRSMVPPAPIEEPPALNRRISVRSLGWAVANNNQPPQEEIPSMPSIAASDIVSPLSEYSIPAFGPPTTHHTLHRSISMRSADEMWLTTRQF</sequence>
<proteinExistence type="predicted"/>